<dbReference type="EMBL" id="BARW01034738">
    <property type="protein sequence ID" value="GAJ09571.1"/>
    <property type="molecule type" value="Genomic_DNA"/>
</dbReference>
<dbReference type="AlphaFoldDB" id="X1V9C4"/>
<name>X1V9C4_9ZZZZ</name>
<proteinExistence type="predicted"/>
<gene>
    <name evidence="1" type="ORF">S12H4_54354</name>
</gene>
<protein>
    <submittedName>
        <fullName evidence="1">Uncharacterized protein</fullName>
    </submittedName>
</protein>
<evidence type="ECO:0000313" key="1">
    <source>
        <dbReference type="EMBL" id="GAJ09571.1"/>
    </source>
</evidence>
<comment type="caution">
    <text evidence="1">The sequence shown here is derived from an EMBL/GenBank/DDBJ whole genome shotgun (WGS) entry which is preliminary data.</text>
</comment>
<reference evidence="1" key="1">
    <citation type="journal article" date="2014" name="Front. Microbiol.">
        <title>High frequency of phylogenetically diverse reductive dehalogenase-homologous genes in deep subseafloor sedimentary metagenomes.</title>
        <authorList>
            <person name="Kawai M."/>
            <person name="Futagami T."/>
            <person name="Toyoda A."/>
            <person name="Takaki Y."/>
            <person name="Nishi S."/>
            <person name="Hori S."/>
            <person name="Arai W."/>
            <person name="Tsubouchi T."/>
            <person name="Morono Y."/>
            <person name="Uchiyama I."/>
            <person name="Ito T."/>
            <person name="Fujiyama A."/>
            <person name="Inagaki F."/>
            <person name="Takami H."/>
        </authorList>
    </citation>
    <scope>NUCLEOTIDE SEQUENCE</scope>
    <source>
        <strain evidence="1">Expedition CK06-06</strain>
    </source>
</reference>
<organism evidence="1">
    <name type="scientific">marine sediment metagenome</name>
    <dbReference type="NCBI Taxonomy" id="412755"/>
    <lineage>
        <taxon>unclassified sequences</taxon>
        <taxon>metagenomes</taxon>
        <taxon>ecological metagenomes</taxon>
    </lineage>
</organism>
<accession>X1V9C4</accession>
<sequence length="41" mass="4467">FRYKLQEVEIGDEGHTIVVPSLGSDDAAFGASIHIQRAPNQ</sequence>
<feature type="non-terminal residue" evidence="1">
    <location>
        <position position="1"/>
    </location>
</feature>